<dbReference type="InterPro" id="IPR006735">
    <property type="entry name" value="Rtf2"/>
</dbReference>
<dbReference type="PANTHER" id="PTHR12775:SF0">
    <property type="entry name" value="REPLICATION TERMINATION FACTOR 2"/>
    <property type="match status" value="1"/>
</dbReference>
<protein>
    <submittedName>
        <fullName evidence="3">Rtf2 RING-finger-domain-containing protein</fullName>
    </submittedName>
</protein>
<dbReference type="Pfam" id="PF04641">
    <property type="entry name" value="Rtf2"/>
    <property type="match status" value="1"/>
</dbReference>
<evidence type="ECO:0000256" key="1">
    <source>
        <dbReference type="SAM" id="Coils"/>
    </source>
</evidence>
<dbReference type="OrthoDB" id="247013at2759"/>
<dbReference type="GO" id="GO:0005634">
    <property type="term" value="C:nucleus"/>
    <property type="evidence" value="ECO:0007669"/>
    <property type="project" value="TreeGrafter"/>
</dbReference>
<dbReference type="GO" id="GO:0006274">
    <property type="term" value="P:DNA replication termination"/>
    <property type="evidence" value="ECO:0007669"/>
    <property type="project" value="TreeGrafter"/>
</dbReference>
<accession>A0A836CNB3</accession>
<evidence type="ECO:0000313" key="3">
    <source>
        <dbReference type="EMBL" id="KAG5192747.1"/>
    </source>
</evidence>
<feature type="coiled-coil region" evidence="1">
    <location>
        <begin position="169"/>
        <end position="206"/>
    </location>
</feature>
<sequence length="298" mass="32209">MGGDGGVIAANRKFLRQCGDGFLNNTQTEAVDEREQKQLRTKVCAVSNERLQEPIVVCELGYLYNKDAVLSALLDRTLDPTFAHLRGLKDLIEPKLTANRAYDESDSESPPYMCPITFQEFTGRYPFSIIRSTGWVISDRAIAEVGIEGLQAEYGPFVQDDVMRLAPDKDEQQQLRQRMETRREQLKAAKAKLKGEKAKLKGEKRALAAGEGAEAAVDAAAAEGHEGSKKKHKKAAKAAAQQAAGATARPAVASRSVTEAEAAVRAQKASSAVYGSLFGKHKPTATELFASGKAACPI</sequence>
<gene>
    <name evidence="3" type="ORF">JKP88DRAFT_256831</name>
</gene>
<organism evidence="3 4">
    <name type="scientific">Tribonema minus</name>
    <dbReference type="NCBI Taxonomy" id="303371"/>
    <lineage>
        <taxon>Eukaryota</taxon>
        <taxon>Sar</taxon>
        <taxon>Stramenopiles</taxon>
        <taxon>Ochrophyta</taxon>
        <taxon>PX clade</taxon>
        <taxon>Xanthophyceae</taxon>
        <taxon>Tribonematales</taxon>
        <taxon>Tribonemataceae</taxon>
        <taxon>Tribonema</taxon>
    </lineage>
</organism>
<dbReference type="Proteomes" id="UP000664859">
    <property type="component" value="Unassembled WGS sequence"/>
</dbReference>
<dbReference type="EMBL" id="JAFCMP010000002">
    <property type="protein sequence ID" value="KAG5192747.1"/>
    <property type="molecule type" value="Genomic_DNA"/>
</dbReference>
<dbReference type="AlphaFoldDB" id="A0A836CNB3"/>
<feature type="region of interest" description="Disordered" evidence="2">
    <location>
        <begin position="220"/>
        <end position="252"/>
    </location>
</feature>
<keyword evidence="1" id="KW-0175">Coiled coil</keyword>
<proteinExistence type="predicted"/>
<dbReference type="PANTHER" id="PTHR12775">
    <property type="entry name" value="PROTEIN C20ORF43 HOMOLOG"/>
    <property type="match status" value="1"/>
</dbReference>
<evidence type="ECO:0000313" key="4">
    <source>
        <dbReference type="Proteomes" id="UP000664859"/>
    </source>
</evidence>
<comment type="caution">
    <text evidence="3">The sequence shown here is derived from an EMBL/GenBank/DDBJ whole genome shotgun (WGS) entry which is preliminary data.</text>
</comment>
<reference evidence="3" key="1">
    <citation type="submission" date="2021-02" db="EMBL/GenBank/DDBJ databases">
        <title>First Annotated Genome of the Yellow-green Alga Tribonema minus.</title>
        <authorList>
            <person name="Mahan K.M."/>
        </authorList>
    </citation>
    <scope>NUCLEOTIDE SEQUENCE</scope>
    <source>
        <strain evidence="3">UTEX B ZZ1240</strain>
    </source>
</reference>
<feature type="compositionally biased region" description="Low complexity" evidence="2">
    <location>
        <begin position="237"/>
        <end position="252"/>
    </location>
</feature>
<name>A0A836CNB3_9STRA</name>
<evidence type="ECO:0000256" key="2">
    <source>
        <dbReference type="SAM" id="MobiDB-lite"/>
    </source>
</evidence>
<keyword evidence="4" id="KW-1185">Reference proteome</keyword>